<proteinExistence type="predicted"/>
<comment type="caution">
    <text evidence="2">The sequence shown here is derived from an EMBL/GenBank/DDBJ whole genome shotgun (WGS) entry which is preliminary data.</text>
</comment>
<reference evidence="2 3" key="1">
    <citation type="submission" date="2023-02" db="EMBL/GenBank/DDBJ databases">
        <title>LHISI_Scaffold_Assembly.</title>
        <authorList>
            <person name="Stuart O.P."/>
            <person name="Cleave R."/>
            <person name="Magrath M.J.L."/>
            <person name="Mikheyev A.S."/>
        </authorList>
    </citation>
    <scope>NUCLEOTIDE SEQUENCE [LARGE SCALE GENOMIC DNA]</scope>
    <source>
        <strain evidence="2">Daus_M_001</strain>
        <tissue evidence="2">Leg muscle</tissue>
    </source>
</reference>
<keyword evidence="3" id="KW-1185">Reference proteome</keyword>
<sequence length="92" mass="10309">MKGRKKREIPEKTRRPTASFGTIPKCKNPVTRPRIEPRSPWWEESRLTAHPPRPPGASVAERFSCSPLTKAIRVKSPTGSLRIFAFGNSAGR</sequence>
<evidence type="ECO:0000313" key="2">
    <source>
        <dbReference type="EMBL" id="KAJ8886186.1"/>
    </source>
</evidence>
<gene>
    <name evidence="2" type="ORF">PR048_012395</name>
</gene>
<dbReference type="EMBL" id="JARBHB010000004">
    <property type="protein sequence ID" value="KAJ8886186.1"/>
    <property type="molecule type" value="Genomic_DNA"/>
</dbReference>
<evidence type="ECO:0000313" key="3">
    <source>
        <dbReference type="Proteomes" id="UP001159363"/>
    </source>
</evidence>
<organism evidence="2 3">
    <name type="scientific">Dryococelus australis</name>
    <dbReference type="NCBI Taxonomy" id="614101"/>
    <lineage>
        <taxon>Eukaryota</taxon>
        <taxon>Metazoa</taxon>
        <taxon>Ecdysozoa</taxon>
        <taxon>Arthropoda</taxon>
        <taxon>Hexapoda</taxon>
        <taxon>Insecta</taxon>
        <taxon>Pterygota</taxon>
        <taxon>Neoptera</taxon>
        <taxon>Polyneoptera</taxon>
        <taxon>Phasmatodea</taxon>
        <taxon>Verophasmatodea</taxon>
        <taxon>Anareolatae</taxon>
        <taxon>Phasmatidae</taxon>
        <taxon>Eurycanthinae</taxon>
        <taxon>Dryococelus</taxon>
    </lineage>
</organism>
<feature type="region of interest" description="Disordered" evidence="1">
    <location>
        <begin position="1"/>
        <end position="60"/>
    </location>
</feature>
<protein>
    <submittedName>
        <fullName evidence="2">Uncharacterized protein</fullName>
    </submittedName>
</protein>
<dbReference type="Proteomes" id="UP001159363">
    <property type="component" value="Chromosome X"/>
</dbReference>
<feature type="compositionally biased region" description="Basic and acidic residues" evidence="1">
    <location>
        <begin position="33"/>
        <end position="47"/>
    </location>
</feature>
<name>A0ABQ9HP91_9NEOP</name>
<accession>A0ABQ9HP91</accession>
<evidence type="ECO:0000256" key="1">
    <source>
        <dbReference type="SAM" id="MobiDB-lite"/>
    </source>
</evidence>